<dbReference type="GO" id="GO:0005829">
    <property type="term" value="C:cytosol"/>
    <property type="evidence" value="ECO:0007669"/>
    <property type="project" value="TreeGrafter"/>
</dbReference>
<keyword evidence="5 10" id="KW-0547">Nucleotide-binding</keyword>
<feature type="domain" description="Aspartate/glutamate/uridylate kinase" evidence="12">
    <location>
        <begin position="5"/>
        <end position="217"/>
    </location>
</feature>
<dbReference type="OrthoDB" id="15328at2157"/>
<dbReference type="InterPro" id="IPR001057">
    <property type="entry name" value="Glu/AcGlu_kinase"/>
</dbReference>
<name>D9Q1X2_ACIS3</name>
<feature type="binding site" evidence="10">
    <location>
        <position position="57"/>
    </location>
    <ligand>
        <name>substrate</name>
    </ligand>
</feature>
<comment type="catalytic activity">
    <reaction evidence="9">
        <text>isopentenyl phosphate + ATP = isopentenyl diphosphate + ADP</text>
        <dbReference type="Rhea" id="RHEA:33963"/>
        <dbReference type="ChEBI" id="CHEBI:30616"/>
        <dbReference type="ChEBI" id="CHEBI:65078"/>
        <dbReference type="ChEBI" id="CHEBI:128769"/>
        <dbReference type="ChEBI" id="CHEBI:456216"/>
        <dbReference type="EC" id="2.7.4.26"/>
    </reaction>
</comment>
<evidence type="ECO:0000256" key="7">
    <source>
        <dbReference type="ARBA" id="ARBA00022840"/>
    </source>
</evidence>
<dbReference type="PRINTS" id="PR00474">
    <property type="entry name" value="GLU5KINASE"/>
</dbReference>
<dbReference type="GO" id="GO:0016114">
    <property type="term" value="P:terpenoid biosynthetic process"/>
    <property type="evidence" value="ECO:0007669"/>
    <property type="project" value="TreeGrafter"/>
</dbReference>
<evidence type="ECO:0000256" key="6">
    <source>
        <dbReference type="ARBA" id="ARBA00022777"/>
    </source>
</evidence>
<evidence type="ECO:0000256" key="9">
    <source>
        <dbReference type="ARBA" id="ARBA00049063"/>
    </source>
</evidence>
<dbReference type="PIRSF" id="PIRSF016496">
    <property type="entry name" value="Kin_FomA"/>
    <property type="match status" value="1"/>
</dbReference>
<feature type="binding site" evidence="10">
    <location>
        <position position="169"/>
    </location>
    <ligand>
        <name>ATP</name>
        <dbReference type="ChEBI" id="CHEBI:30616"/>
    </ligand>
</feature>
<evidence type="ECO:0000259" key="12">
    <source>
        <dbReference type="Pfam" id="PF00696"/>
    </source>
</evidence>
<dbReference type="GeneID" id="9499143"/>
<evidence type="ECO:0000256" key="8">
    <source>
        <dbReference type="ARBA" id="ARBA00023229"/>
    </source>
</evidence>
<dbReference type="InterPro" id="IPR024192">
    <property type="entry name" value="Fosfomycin_R_FomA-type"/>
</dbReference>
<dbReference type="PANTHER" id="PTHR43654">
    <property type="entry name" value="GLUTAMATE 5-KINASE"/>
    <property type="match status" value="1"/>
</dbReference>
<evidence type="ECO:0000256" key="11">
    <source>
        <dbReference type="PIRSR" id="PIRSR016496-2"/>
    </source>
</evidence>
<dbReference type="Gene3D" id="3.40.1160.10">
    <property type="entry name" value="Acetylglutamate kinase-like"/>
    <property type="match status" value="1"/>
</dbReference>
<evidence type="ECO:0000256" key="3">
    <source>
        <dbReference type="ARBA" id="ARBA00017267"/>
    </source>
</evidence>
<evidence type="ECO:0000256" key="1">
    <source>
        <dbReference type="ARBA" id="ARBA00010540"/>
    </source>
</evidence>
<dbReference type="InParanoid" id="D9Q1X2"/>
<gene>
    <name evidence="13" type="ordered locus">ASAC_0904</name>
</gene>
<keyword evidence="7 10" id="KW-0067">ATP-binding</keyword>
<feature type="binding site" evidence="10">
    <location>
        <begin position="9"/>
        <end position="13"/>
    </location>
    <ligand>
        <name>ATP</name>
        <dbReference type="ChEBI" id="CHEBI:30616"/>
    </ligand>
</feature>
<sequence length="242" mass="25415">MRCNLAVVKLGGSAITDKSSPETVRWDVLESLSAQVASYLKAGGRLALVHGGGSFGHYIVSRLLSERGRLGPSEVSEVQREMLLLGITVVNSLLSHGVPVSLHAAHSMCVGERSCELTPMLRDLAAGLTPLTYGDAVLTERGGVVVSGDTIASMLASEAKADCLIYVSDVDGVIGPEGKVLRVVSPRDEIADITKRGVDVTGSMKGKIAEAASAKVANTRIVRWDSLLRALNGEEVGTRVVP</sequence>
<dbReference type="GO" id="GO:0102043">
    <property type="term" value="F:isopentenyl phosphate kinase activity"/>
    <property type="evidence" value="ECO:0007669"/>
    <property type="project" value="UniProtKB-EC"/>
</dbReference>
<feature type="binding site" evidence="10">
    <location>
        <position position="203"/>
    </location>
    <ligand>
        <name>ATP</name>
        <dbReference type="ChEBI" id="CHEBI:30616"/>
    </ligand>
</feature>
<organism evidence="13 14">
    <name type="scientific">Acidilobus saccharovorans (strain DSM 16705 / JCM 18335 / VKM B-2471 / 345-15)</name>
    <dbReference type="NCBI Taxonomy" id="666510"/>
    <lineage>
        <taxon>Archaea</taxon>
        <taxon>Thermoproteota</taxon>
        <taxon>Thermoprotei</taxon>
        <taxon>Acidilobales</taxon>
        <taxon>Acidilobaceae</taxon>
        <taxon>Acidilobus</taxon>
    </lineage>
</organism>
<feature type="binding site" evidence="10">
    <location>
        <position position="53"/>
    </location>
    <ligand>
        <name>ATP</name>
        <dbReference type="ChEBI" id="CHEBI:30616"/>
    </ligand>
</feature>
<dbReference type="FunCoup" id="D9Q1X2">
    <property type="interactions" value="22"/>
</dbReference>
<dbReference type="PANTHER" id="PTHR43654:SF1">
    <property type="entry name" value="ISOPENTENYL PHOSPHATE KINASE"/>
    <property type="match status" value="1"/>
</dbReference>
<dbReference type="EMBL" id="CP001742">
    <property type="protein sequence ID" value="ADL19310.1"/>
    <property type="molecule type" value="Genomic_DNA"/>
</dbReference>
<evidence type="ECO:0000313" key="13">
    <source>
        <dbReference type="EMBL" id="ADL19310.1"/>
    </source>
</evidence>
<dbReference type="STRING" id="666510.ASAC_0904"/>
<dbReference type="eggNOG" id="arCOG00860">
    <property type="taxonomic scope" value="Archaea"/>
</dbReference>
<proteinExistence type="inferred from homology"/>
<accession>D9Q1X2</accession>
<protein>
    <recommendedName>
        <fullName evidence="3">Isopentenyl phosphate kinase</fullName>
        <ecNumber evidence="2">2.7.4.26</ecNumber>
    </recommendedName>
</protein>
<dbReference type="Pfam" id="PF00696">
    <property type="entry name" value="AA_kinase"/>
    <property type="match status" value="1"/>
</dbReference>
<dbReference type="GO" id="GO:0005524">
    <property type="term" value="F:ATP binding"/>
    <property type="evidence" value="ECO:0007669"/>
    <property type="project" value="UniProtKB-KW"/>
</dbReference>
<feature type="binding site" evidence="10">
    <location>
        <position position="207"/>
    </location>
    <ligand>
        <name>ATP</name>
        <dbReference type="ChEBI" id="CHEBI:30616"/>
    </ligand>
</feature>
<evidence type="ECO:0000256" key="2">
    <source>
        <dbReference type="ARBA" id="ARBA00012908"/>
    </source>
</evidence>
<evidence type="ECO:0000313" key="14">
    <source>
        <dbReference type="Proteomes" id="UP000000346"/>
    </source>
</evidence>
<dbReference type="EC" id="2.7.4.26" evidence="2"/>
<dbReference type="KEGG" id="asc:ASAC_0904"/>
<evidence type="ECO:0000256" key="4">
    <source>
        <dbReference type="ARBA" id="ARBA00022679"/>
    </source>
</evidence>
<keyword evidence="4" id="KW-0808">Transferase</keyword>
<evidence type="ECO:0000256" key="10">
    <source>
        <dbReference type="PIRSR" id="PIRSR016496-1"/>
    </source>
</evidence>
<dbReference type="HOGENOM" id="CLU_070213_0_0_2"/>
<comment type="similarity">
    <text evidence="1">Belongs to the isopentenyl phosphate kinase family.</text>
</comment>
<keyword evidence="6 13" id="KW-0418">Kinase</keyword>
<dbReference type="AlphaFoldDB" id="D9Q1X2"/>
<dbReference type="InterPro" id="IPR001048">
    <property type="entry name" value="Asp/Glu/Uridylate_kinase"/>
</dbReference>
<feature type="site" description="Transition state stabilizer" evidence="11">
    <location>
        <position position="18"/>
    </location>
</feature>
<feature type="binding site" evidence="10">
    <location>
        <position position="148"/>
    </location>
    <ligand>
        <name>substrate</name>
    </ligand>
</feature>
<keyword evidence="8" id="KW-0414">Isoprene biosynthesis</keyword>
<evidence type="ECO:0000256" key="5">
    <source>
        <dbReference type="ARBA" id="ARBA00022741"/>
    </source>
</evidence>
<reference evidence="13 14" key="1">
    <citation type="journal article" date="2010" name="Appl. Environ. Microbiol.">
        <title>The genome sequence of the crenarchaeon Acidilobus saccharovorans supports a new order, Acidilobales, and suggests an important ecological role in terrestrial acidic hot springs.</title>
        <authorList>
            <person name="Mardanov A.V."/>
            <person name="Svetlitchnyi V.A."/>
            <person name="Beletsky A.V."/>
            <person name="Prokofeva M.I."/>
            <person name="Bonch-Osmolovskaya E.A."/>
            <person name="Ravin N.V."/>
            <person name="Skryabin K.G."/>
        </authorList>
    </citation>
    <scope>NUCLEOTIDE SEQUENCE [LARGE SCALE GENOMIC DNA]</scope>
    <source>
        <strain evidence="14">DSM 16705 / JCM 18335 / VKM B-2471 / 345-15</strain>
    </source>
</reference>
<dbReference type="RefSeq" id="WP_013266822.1">
    <property type="nucleotide sequence ID" value="NC_014374.1"/>
</dbReference>
<dbReference type="SUPFAM" id="SSF53633">
    <property type="entry name" value="Carbamate kinase-like"/>
    <property type="match status" value="1"/>
</dbReference>
<dbReference type="Proteomes" id="UP000000346">
    <property type="component" value="Chromosome"/>
</dbReference>
<dbReference type="InterPro" id="IPR036393">
    <property type="entry name" value="AceGlu_kinase-like_sf"/>
</dbReference>
<dbReference type="NCBIfam" id="NF040647">
    <property type="entry name" value="IPPK_Arch"/>
    <property type="match status" value="1"/>
</dbReference>
<feature type="binding site" evidence="10">
    <location>
        <position position="52"/>
    </location>
    <ligand>
        <name>substrate</name>
    </ligand>
</feature>
<dbReference type="GO" id="GO:0016301">
    <property type="term" value="F:kinase activity"/>
    <property type="evidence" value="ECO:0007669"/>
    <property type="project" value="UniProtKB-KW"/>
</dbReference>
<keyword evidence="14" id="KW-1185">Reference proteome</keyword>